<reference evidence="1" key="2">
    <citation type="journal article" date="2015" name="Fish Shellfish Immunol.">
        <title>Early steps in the European eel (Anguilla anguilla)-Vibrio vulnificus interaction in the gills: Role of the RtxA13 toxin.</title>
        <authorList>
            <person name="Callol A."/>
            <person name="Pajuelo D."/>
            <person name="Ebbesson L."/>
            <person name="Teles M."/>
            <person name="MacKenzie S."/>
            <person name="Amaro C."/>
        </authorList>
    </citation>
    <scope>NUCLEOTIDE SEQUENCE</scope>
</reference>
<reference evidence="1" key="1">
    <citation type="submission" date="2014-11" db="EMBL/GenBank/DDBJ databases">
        <authorList>
            <person name="Amaro Gonzalez C."/>
        </authorList>
    </citation>
    <scope>NUCLEOTIDE SEQUENCE</scope>
</reference>
<dbReference type="AlphaFoldDB" id="A0A0E9XAK6"/>
<name>A0A0E9XAK6_ANGAN</name>
<sequence>MLPISFFKIEIKNKLSHRTGDLQLLPRYTDDGHVPQMRTMLPASHLHRKEHGVPIYTVGGI</sequence>
<proteinExistence type="predicted"/>
<organism evidence="1">
    <name type="scientific">Anguilla anguilla</name>
    <name type="common">European freshwater eel</name>
    <name type="synonym">Muraena anguilla</name>
    <dbReference type="NCBI Taxonomy" id="7936"/>
    <lineage>
        <taxon>Eukaryota</taxon>
        <taxon>Metazoa</taxon>
        <taxon>Chordata</taxon>
        <taxon>Craniata</taxon>
        <taxon>Vertebrata</taxon>
        <taxon>Euteleostomi</taxon>
        <taxon>Actinopterygii</taxon>
        <taxon>Neopterygii</taxon>
        <taxon>Teleostei</taxon>
        <taxon>Anguilliformes</taxon>
        <taxon>Anguillidae</taxon>
        <taxon>Anguilla</taxon>
    </lineage>
</organism>
<accession>A0A0E9XAK6</accession>
<evidence type="ECO:0000313" key="1">
    <source>
        <dbReference type="EMBL" id="JAH99772.1"/>
    </source>
</evidence>
<protein>
    <submittedName>
        <fullName evidence="1">Uncharacterized protein</fullName>
    </submittedName>
</protein>
<dbReference type="EMBL" id="GBXM01008805">
    <property type="protein sequence ID" value="JAH99772.1"/>
    <property type="molecule type" value="Transcribed_RNA"/>
</dbReference>